<evidence type="ECO:0000256" key="2">
    <source>
        <dbReference type="ARBA" id="ARBA00005272"/>
    </source>
</evidence>
<keyword evidence="4" id="KW-0999">Mitochondrion inner membrane</keyword>
<name>A0A699YYQ8_HAELA</name>
<comment type="similarity">
    <text evidence="2">Belongs to the NADH dehydrogenase family.</text>
</comment>
<protein>
    <submittedName>
        <fullName evidence="10">Pyr_redox_2 domain-containing protein</fullName>
    </submittedName>
</protein>
<evidence type="ECO:0000256" key="4">
    <source>
        <dbReference type="ARBA" id="ARBA00022792"/>
    </source>
</evidence>
<dbReference type="EMBL" id="BLLF01000848">
    <property type="protein sequence ID" value="GFH15423.1"/>
    <property type="molecule type" value="Genomic_DNA"/>
</dbReference>
<dbReference type="PANTHER" id="PTHR43706">
    <property type="entry name" value="NADH DEHYDROGENASE"/>
    <property type="match status" value="1"/>
</dbReference>
<dbReference type="GO" id="GO:0003954">
    <property type="term" value="F:NADH dehydrogenase activity"/>
    <property type="evidence" value="ECO:0007669"/>
    <property type="project" value="InterPro"/>
</dbReference>
<feature type="non-terminal residue" evidence="10">
    <location>
        <position position="80"/>
    </location>
</feature>
<dbReference type="Pfam" id="PF07992">
    <property type="entry name" value="Pyr_redox_2"/>
    <property type="match status" value="1"/>
</dbReference>
<keyword evidence="3" id="KW-0285">Flavoprotein</keyword>
<dbReference type="Gene3D" id="3.50.50.100">
    <property type="match status" value="1"/>
</dbReference>
<keyword evidence="4" id="KW-0472">Membrane</keyword>
<evidence type="ECO:0000313" key="10">
    <source>
        <dbReference type="EMBL" id="GFH15423.1"/>
    </source>
</evidence>
<evidence type="ECO:0000259" key="9">
    <source>
        <dbReference type="Pfam" id="PF07992"/>
    </source>
</evidence>
<proteinExistence type="inferred from homology"/>
<dbReference type="Proteomes" id="UP000485058">
    <property type="component" value="Unassembled WGS sequence"/>
</dbReference>
<evidence type="ECO:0000256" key="7">
    <source>
        <dbReference type="ARBA" id="ARBA00023027"/>
    </source>
</evidence>
<dbReference type="AlphaFoldDB" id="A0A699YYQ8"/>
<dbReference type="PANTHER" id="PTHR43706:SF13">
    <property type="entry name" value="NADH DEHYDROGENASE-RELATED"/>
    <property type="match status" value="1"/>
</dbReference>
<keyword evidence="6" id="KW-0560">Oxidoreductase</keyword>
<evidence type="ECO:0000256" key="3">
    <source>
        <dbReference type="ARBA" id="ARBA00022630"/>
    </source>
</evidence>
<keyword evidence="4" id="KW-0496">Mitochondrion</keyword>
<organism evidence="10 11">
    <name type="scientific">Haematococcus lacustris</name>
    <name type="common">Green alga</name>
    <name type="synonym">Haematococcus pluvialis</name>
    <dbReference type="NCBI Taxonomy" id="44745"/>
    <lineage>
        <taxon>Eukaryota</taxon>
        <taxon>Viridiplantae</taxon>
        <taxon>Chlorophyta</taxon>
        <taxon>core chlorophytes</taxon>
        <taxon>Chlorophyceae</taxon>
        <taxon>CS clade</taxon>
        <taxon>Chlamydomonadales</taxon>
        <taxon>Haematococcaceae</taxon>
        <taxon>Haematococcus</taxon>
    </lineage>
</organism>
<dbReference type="InterPro" id="IPR045024">
    <property type="entry name" value="NDH-2"/>
</dbReference>
<comment type="caution">
    <text evidence="10">The sequence shown here is derived from an EMBL/GenBank/DDBJ whole genome shotgun (WGS) entry which is preliminary data.</text>
</comment>
<dbReference type="InterPro" id="IPR023753">
    <property type="entry name" value="FAD/NAD-binding_dom"/>
</dbReference>
<keyword evidence="5" id="KW-0274">FAD</keyword>
<feature type="domain" description="FAD/NAD(P)-binding" evidence="9">
    <location>
        <begin position="18"/>
        <end position="78"/>
    </location>
</feature>
<evidence type="ECO:0000256" key="1">
    <source>
        <dbReference type="ARBA" id="ARBA00004637"/>
    </source>
</evidence>
<gene>
    <name evidence="10" type="ORF">HaLaN_11650</name>
</gene>
<comment type="subcellular location">
    <subcellularLocation>
        <location evidence="1">Mitochondrion inner membrane</location>
        <topology evidence="1">Peripheral membrane protein</topology>
    </subcellularLocation>
</comment>
<dbReference type="SUPFAM" id="SSF51905">
    <property type="entry name" value="FAD/NAD(P)-binding domain"/>
    <property type="match status" value="1"/>
</dbReference>
<dbReference type="GO" id="GO:0005743">
    <property type="term" value="C:mitochondrial inner membrane"/>
    <property type="evidence" value="ECO:0007669"/>
    <property type="project" value="UniProtKB-SubCell"/>
</dbReference>
<keyword evidence="11" id="KW-1185">Reference proteome</keyword>
<dbReference type="InterPro" id="IPR036188">
    <property type="entry name" value="FAD/NAD-bd_sf"/>
</dbReference>
<evidence type="ECO:0000256" key="5">
    <source>
        <dbReference type="ARBA" id="ARBA00022827"/>
    </source>
</evidence>
<comment type="catalytic activity">
    <reaction evidence="8">
        <text>a ubiquinone + NADH + H(+) = a ubiquinol + NAD(+)</text>
        <dbReference type="Rhea" id="RHEA:23152"/>
        <dbReference type="Rhea" id="RHEA-COMP:9565"/>
        <dbReference type="Rhea" id="RHEA-COMP:9566"/>
        <dbReference type="ChEBI" id="CHEBI:15378"/>
        <dbReference type="ChEBI" id="CHEBI:16389"/>
        <dbReference type="ChEBI" id="CHEBI:17976"/>
        <dbReference type="ChEBI" id="CHEBI:57540"/>
        <dbReference type="ChEBI" id="CHEBI:57945"/>
    </reaction>
</comment>
<keyword evidence="7" id="KW-0520">NAD</keyword>
<sequence length="80" mass="8756">MLTDESRLGKAEAHLVPDVCLYLQATAVLPDKKVVQARSDDGVMFEVAYDKLVVATGSQGSTFGIPGVFQHTHFLRDVHQ</sequence>
<evidence type="ECO:0000313" key="11">
    <source>
        <dbReference type="Proteomes" id="UP000485058"/>
    </source>
</evidence>
<reference evidence="10 11" key="1">
    <citation type="submission" date="2020-02" db="EMBL/GenBank/DDBJ databases">
        <title>Draft genome sequence of Haematococcus lacustris strain NIES-144.</title>
        <authorList>
            <person name="Morimoto D."/>
            <person name="Nakagawa S."/>
            <person name="Yoshida T."/>
            <person name="Sawayama S."/>
        </authorList>
    </citation>
    <scope>NUCLEOTIDE SEQUENCE [LARGE SCALE GENOMIC DNA]</scope>
    <source>
        <strain evidence="10 11">NIES-144</strain>
    </source>
</reference>
<evidence type="ECO:0000256" key="8">
    <source>
        <dbReference type="ARBA" id="ARBA00049010"/>
    </source>
</evidence>
<feature type="non-terminal residue" evidence="10">
    <location>
        <position position="1"/>
    </location>
</feature>
<evidence type="ECO:0000256" key="6">
    <source>
        <dbReference type="ARBA" id="ARBA00023002"/>
    </source>
</evidence>
<accession>A0A699YYQ8</accession>